<dbReference type="Proteomes" id="UP000236291">
    <property type="component" value="Unassembled WGS sequence"/>
</dbReference>
<dbReference type="AlphaFoldDB" id="A0A2K3LF90"/>
<proteinExistence type="predicted"/>
<feature type="domain" description="Putative plant transposon protein" evidence="2">
    <location>
        <begin position="60"/>
        <end position="260"/>
    </location>
</feature>
<sequence length="483" mass="55828">MSTSKNPIVIPPYLCKNMAYTGNEMEFQESLLTLVPEKMVDFNSLKANNYDMEPYFTYQGWNRYFEMLNGPIYPDLLKHFWMKAKIFTKFEAQQEELLAIENNPSLKGKSRKEMGLMEFNGPQIRSNVCGLNLIFSKVHFNALLGLVDKGLFMESFEKETTYRKDLLHRMFLDEKLKGKVKGMTDECRVLFKIIISSICPRLGGTDTISWTHRHLIYFLLTQKKVNLGDYLFERVCEAIFLSKSQRRTSLVHPRLLSELLFQCKIVKMVKKHHSELVDNVITLEVLTANFLTKMHIINTKVVQPQQDFQVRTGDPFYVDGYPIISELDCEEVIQNYLEQLRKGGHQVTREIVPKEPTVSVYNARKRKSKRKAETQEEQVVKPDLLTQKKIKVEQAAEQRTNTSMKLLLRRLKQKQAPAPKGKALKISSETDMELGYTKPLRTIHPDLINISSSDNSEELSCSTDELLRRGKKGLSKHTSSDKS</sequence>
<reference evidence="3 4" key="1">
    <citation type="journal article" date="2014" name="Am. J. Bot.">
        <title>Genome assembly and annotation for red clover (Trifolium pratense; Fabaceae).</title>
        <authorList>
            <person name="Istvanek J."/>
            <person name="Jaros M."/>
            <person name="Krenek A."/>
            <person name="Repkova J."/>
        </authorList>
    </citation>
    <scope>NUCLEOTIDE SEQUENCE [LARGE SCALE GENOMIC DNA]</scope>
    <source>
        <strain evidence="4">cv. Tatra</strain>
        <tissue evidence="3">Young leaves</tissue>
    </source>
</reference>
<feature type="compositionally biased region" description="Low complexity" evidence="1">
    <location>
        <begin position="448"/>
        <end position="460"/>
    </location>
</feature>
<protein>
    <recommendedName>
        <fullName evidence="2">Putative plant transposon protein domain-containing protein</fullName>
    </recommendedName>
</protein>
<gene>
    <name evidence="3" type="ORF">L195_g033168</name>
</gene>
<organism evidence="3 4">
    <name type="scientific">Trifolium pratense</name>
    <name type="common">Red clover</name>
    <dbReference type="NCBI Taxonomy" id="57577"/>
    <lineage>
        <taxon>Eukaryota</taxon>
        <taxon>Viridiplantae</taxon>
        <taxon>Streptophyta</taxon>
        <taxon>Embryophyta</taxon>
        <taxon>Tracheophyta</taxon>
        <taxon>Spermatophyta</taxon>
        <taxon>Magnoliopsida</taxon>
        <taxon>eudicotyledons</taxon>
        <taxon>Gunneridae</taxon>
        <taxon>Pentapetalae</taxon>
        <taxon>rosids</taxon>
        <taxon>fabids</taxon>
        <taxon>Fabales</taxon>
        <taxon>Fabaceae</taxon>
        <taxon>Papilionoideae</taxon>
        <taxon>50 kb inversion clade</taxon>
        <taxon>NPAAA clade</taxon>
        <taxon>Hologalegina</taxon>
        <taxon>IRL clade</taxon>
        <taxon>Trifolieae</taxon>
        <taxon>Trifolium</taxon>
    </lineage>
</organism>
<feature type="region of interest" description="Disordered" evidence="1">
    <location>
        <begin position="448"/>
        <end position="483"/>
    </location>
</feature>
<accession>A0A2K3LF90</accession>
<evidence type="ECO:0000259" key="2">
    <source>
        <dbReference type="Pfam" id="PF20167"/>
    </source>
</evidence>
<comment type="caution">
    <text evidence="3">The sequence shown here is derived from an EMBL/GenBank/DDBJ whole genome shotgun (WGS) entry which is preliminary data.</text>
</comment>
<name>A0A2K3LF90_TRIPR</name>
<dbReference type="InterPro" id="IPR046796">
    <property type="entry name" value="Transposase_32_dom"/>
</dbReference>
<reference evidence="3 4" key="2">
    <citation type="journal article" date="2017" name="Front. Plant Sci.">
        <title>Gene Classification and Mining of Molecular Markers Useful in Red Clover (Trifolium pratense) Breeding.</title>
        <authorList>
            <person name="Istvanek J."/>
            <person name="Dluhosova J."/>
            <person name="Dluhos P."/>
            <person name="Patkova L."/>
            <person name="Nedelnik J."/>
            <person name="Repkova J."/>
        </authorList>
    </citation>
    <scope>NUCLEOTIDE SEQUENCE [LARGE SCALE GENOMIC DNA]</scope>
    <source>
        <strain evidence="4">cv. Tatra</strain>
        <tissue evidence="3">Young leaves</tissue>
    </source>
</reference>
<evidence type="ECO:0000313" key="3">
    <source>
        <dbReference type="EMBL" id="PNX77205.1"/>
    </source>
</evidence>
<dbReference type="Pfam" id="PF20167">
    <property type="entry name" value="Transposase_32"/>
    <property type="match status" value="1"/>
</dbReference>
<evidence type="ECO:0000313" key="4">
    <source>
        <dbReference type="Proteomes" id="UP000236291"/>
    </source>
</evidence>
<dbReference type="EMBL" id="ASHM01031971">
    <property type="protein sequence ID" value="PNX77205.1"/>
    <property type="molecule type" value="Genomic_DNA"/>
</dbReference>
<evidence type="ECO:0000256" key="1">
    <source>
        <dbReference type="SAM" id="MobiDB-lite"/>
    </source>
</evidence>